<comment type="caution">
    <text evidence="6">The sequence shown here is derived from an EMBL/GenBank/DDBJ whole genome shotgun (WGS) entry which is preliminary data.</text>
</comment>
<dbReference type="EMBL" id="JACOFV010000011">
    <property type="protein sequence ID" value="MBC3863033.1"/>
    <property type="molecule type" value="Genomic_DNA"/>
</dbReference>
<reference evidence="6" key="1">
    <citation type="submission" date="2020-08" db="EMBL/GenBank/DDBJ databases">
        <title>Novel species isolated from subtropical streams in China.</title>
        <authorList>
            <person name="Lu H."/>
        </authorList>
    </citation>
    <scope>NUCLEOTIDE SEQUENCE</scope>
    <source>
        <strain evidence="6">KACC 12607</strain>
    </source>
</reference>
<evidence type="ECO:0000256" key="3">
    <source>
        <dbReference type="ARBA" id="ARBA00022989"/>
    </source>
</evidence>
<dbReference type="Proteomes" id="UP000634011">
    <property type="component" value="Unassembled WGS sequence"/>
</dbReference>
<dbReference type="InterPro" id="IPR006260">
    <property type="entry name" value="TonB/TolA_C"/>
</dbReference>
<dbReference type="InterPro" id="IPR037682">
    <property type="entry name" value="TonB_C"/>
</dbReference>
<dbReference type="GO" id="GO:0055085">
    <property type="term" value="P:transmembrane transport"/>
    <property type="evidence" value="ECO:0007669"/>
    <property type="project" value="InterPro"/>
</dbReference>
<proteinExistence type="predicted"/>
<dbReference type="Gene3D" id="3.30.1150.10">
    <property type="match status" value="1"/>
</dbReference>
<protein>
    <submittedName>
        <fullName evidence="6">TonB family protein</fullName>
    </submittedName>
</protein>
<keyword evidence="3" id="KW-1133">Transmembrane helix</keyword>
<sequence>MSTKPKTFVVMNRRFKCILSNGFLCLSGIVMPIAPVLAQQIVPTLLASNSISAAPAASITSDSSANIINTADQPKKNDVTFDITQACNVPPYPKPAIPFGLHGDTTLKLMIDKNGKIDAFELLQSSGWKMLDMTAMKAIAGCQVIPPGNWIPSERLIRYKWEFGTGYVSPAKLDEASCKPSEKLRIAEDKEPGLGIVVGIYVSSSGKVVESKLQWGSDNEELNNESLRIAKSCEFTPAENSGKRIFNAESIRFLPRT</sequence>
<keyword evidence="7" id="KW-1185">Reference proteome</keyword>
<keyword evidence="2" id="KW-0812">Transmembrane</keyword>
<dbReference type="SUPFAM" id="SSF74653">
    <property type="entry name" value="TolA/TonB C-terminal domain"/>
    <property type="match status" value="1"/>
</dbReference>
<dbReference type="PROSITE" id="PS52015">
    <property type="entry name" value="TONB_CTD"/>
    <property type="match status" value="1"/>
</dbReference>
<evidence type="ECO:0000259" key="5">
    <source>
        <dbReference type="PROSITE" id="PS52015"/>
    </source>
</evidence>
<dbReference type="Pfam" id="PF03544">
    <property type="entry name" value="TonB_C"/>
    <property type="match status" value="1"/>
</dbReference>
<evidence type="ECO:0000256" key="1">
    <source>
        <dbReference type="ARBA" id="ARBA00004167"/>
    </source>
</evidence>
<gene>
    <name evidence="6" type="ORF">H8K32_13055</name>
</gene>
<dbReference type="NCBIfam" id="TIGR01352">
    <property type="entry name" value="tonB_Cterm"/>
    <property type="match status" value="1"/>
</dbReference>
<evidence type="ECO:0000313" key="7">
    <source>
        <dbReference type="Proteomes" id="UP000634011"/>
    </source>
</evidence>
<evidence type="ECO:0000313" key="6">
    <source>
        <dbReference type="EMBL" id="MBC3863033.1"/>
    </source>
</evidence>
<organism evidence="6 7">
    <name type="scientific">Undibacterium jejuense</name>
    <dbReference type="NCBI Taxonomy" id="1344949"/>
    <lineage>
        <taxon>Bacteria</taxon>
        <taxon>Pseudomonadati</taxon>
        <taxon>Pseudomonadota</taxon>
        <taxon>Betaproteobacteria</taxon>
        <taxon>Burkholderiales</taxon>
        <taxon>Oxalobacteraceae</taxon>
        <taxon>Undibacterium</taxon>
    </lineage>
</organism>
<comment type="subcellular location">
    <subcellularLocation>
        <location evidence="1">Membrane</location>
        <topology evidence="1">Single-pass membrane protein</topology>
    </subcellularLocation>
</comment>
<evidence type="ECO:0000256" key="2">
    <source>
        <dbReference type="ARBA" id="ARBA00022692"/>
    </source>
</evidence>
<name>A0A923HQV5_9BURK</name>
<feature type="domain" description="TonB C-terminal" evidence="5">
    <location>
        <begin position="77"/>
        <end position="172"/>
    </location>
</feature>
<accession>A0A923HQV5</accession>
<dbReference type="RefSeq" id="WP_186912970.1">
    <property type="nucleotide sequence ID" value="NZ_JACOFV010000011.1"/>
</dbReference>
<keyword evidence="4" id="KW-0472">Membrane</keyword>
<evidence type="ECO:0000256" key="4">
    <source>
        <dbReference type="ARBA" id="ARBA00023136"/>
    </source>
</evidence>
<dbReference type="GO" id="GO:0016020">
    <property type="term" value="C:membrane"/>
    <property type="evidence" value="ECO:0007669"/>
    <property type="project" value="UniProtKB-SubCell"/>
</dbReference>
<dbReference type="AlphaFoldDB" id="A0A923HQV5"/>